<keyword evidence="2" id="KW-1185">Reference proteome</keyword>
<protein>
    <submittedName>
        <fullName evidence="3">Titin-like</fullName>
    </submittedName>
</protein>
<proteinExistence type="predicted"/>
<feature type="compositionally biased region" description="Basic and acidic residues" evidence="1">
    <location>
        <begin position="3449"/>
        <end position="3478"/>
    </location>
</feature>
<feature type="compositionally biased region" description="Basic and acidic residues" evidence="1">
    <location>
        <begin position="3363"/>
        <end position="3385"/>
    </location>
</feature>
<organism evidence="2 3">
    <name type="scientific">Ceratosolen solmsi marchali</name>
    <dbReference type="NCBI Taxonomy" id="326594"/>
    <lineage>
        <taxon>Eukaryota</taxon>
        <taxon>Metazoa</taxon>
        <taxon>Ecdysozoa</taxon>
        <taxon>Arthropoda</taxon>
        <taxon>Hexapoda</taxon>
        <taxon>Insecta</taxon>
        <taxon>Pterygota</taxon>
        <taxon>Neoptera</taxon>
        <taxon>Endopterygota</taxon>
        <taxon>Hymenoptera</taxon>
        <taxon>Apocrita</taxon>
        <taxon>Proctotrupomorpha</taxon>
        <taxon>Chalcidoidea</taxon>
        <taxon>Agaonidae</taxon>
        <taxon>Agaoninae</taxon>
        <taxon>Ceratosolen</taxon>
    </lineage>
</organism>
<reference evidence="3" key="1">
    <citation type="submission" date="2025-08" db="UniProtKB">
        <authorList>
            <consortium name="RefSeq"/>
        </authorList>
    </citation>
    <scope>IDENTIFICATION</scope>
</reference>
<feature type="compositionally biased region" description="Basic residues" evidence="1">
    <location>
        <begin position="2780"/>
        <end position="2791"/>
    </location>
</feature>
<sequence length="3861" mass="435342">MKIIPIQESLLIEVTPSMKKMDEKQRDTFSKQDEIAEKVIDEQQGIIISEIISEDTTSDFVVETNQAQVIPETFETIAVSEIYTESNIREIKKKKKKPEKSKITIKNEISEATAEKIMETQKQNIAQQVEEIMEVLNAPEFGPGEQPLRELATIGYLIQQGVTVNEINEILYRTDKFPTLKTPDAQNALVQLVERKGYGPIISQVLTEETTTDESIVAATIGFRALMKMVELQHATVEEVITNFTPEDFRPRAWEVTEVTEQIESEQTATERVEIIEQTEVHLMERKDDKTIVQSQDVQENKEYEDTRQAHITLRKRKDSIIEEQTQVDDTLQNREEGVEITIVEDLTTIKIKKDKKNTPKEQIEDETVETDDYKQTLETKRLLKTQRSKVRHEDLPFEEIEDLEITQDLKVSSLLINIASQQNEATSTNSAVDQAPIKPINEKAKINLDSSIALTEEYYEIQEKEIDRVVTQKPESRKASLTITATQSYSTSEIITQNETELFSDIFEPHPVKAASTILSTEGIIVNEVHTTEAKPINIDHKNDDVINEIEMTLSLQEAKIISETITNEQEVSTENYNIPNTVQAEKSVIPQQSITILEIQEDYKEGSFEKMKIIKSNPKILLNKIESIQIEEVYSEDKPSKYYPELIVPTEAALTSIVEQKQRFTEERLVSEKEGEYVPHKLPISQIADIEFSSAKEAVIIYEQSIQESENIYYPDAKVSTYEATPNVNLFESINVLSVNPQQEESKLTFEDIKLCEKIALVELTEARPGATTLEIITNDKEQLNNIEEIKPQDAVIKLNVSAHPIAIQSEILAVENIKDVHSDKVVTGIALPRREIHGELVVTEVNIAETEKLQEEYIYPKTQYAHMGYITSENLTINELNTVLSKEEDYKTKNLPTKQKVVPDIIKGHKVPEMEETFISNSTDILKAEAINPEIANLKQSSLEIAQTTEIIHSELEAPLPLNVESEQKTSGISFVEETSVEIIITNIEDKEGSLPEKNKPLAFEATINYNAQKAASTLEIISNNSLGDLSKDITIDIHPKTSLLPYQPTQIEEIQVQESEIPFPDIVLPNRTADVSFSIDESLTITTITASEKESDIETPEIIAKKNASTNFTAHPVAQANEIIPNNNIDYLKSKEIPITSAKMDHVLLNSIITSEVSPANTELSFLNIISCDKQQSTVVFEEEKSLQILETNVSEKEQKFVKEQDINLQTAEFSFDSHKIAESIEITPEIIPEHFINELPGSVFAKEQHTLFETVIQEETIPSCKEKLFTDKPIISNKANIEIEESIGISSITEIIPHNKEENLKDSERPNTTLVQVSFNGHRVAENIELNTYISSEIIEPQKPSLASAFKRTIPLEGLITEEIQINETEELLKDNKTPIKDTANTEIIAQKGLIVSSITLEDQEYPLNVKPIPDLKVANKLLTSEYLLPETTEHIVNQSSCKFKNEERTVTQNASSDVGNVLISLQTSIIESQIDVSETQTTKLEIARNAEIKQDIQEGLIITENVPAEMEQILDKVEKSITHQANIDIKNVQSLEISEITAQDKEETFFPKKSDEYSGVTNFIEHIPLSVSEVLSNEIEVTLPNIEKPMQQTATDKLLLTSKEIAETTEILTSIQTDIFESDKFPPKQSIQATSSKLSAILVSEIVADEIQRNLKCEDYPDKKIAVLNLTSQEMLQTTEVTAMSSLDTLKMDKIPLEETSTENIEETFSLEISQAISNEKESDFINSAIPIQQTARSTLLGREVAEISEIMPVMTVEKVLKVDILPEAIGKVKLDTLQPLEISEIMSNELEQPLSSSITPDTKAAQVNISGREIAETTEISPNITTDKLLNFEIPSHYIQKISIDTLNAAITTQTNSNDLEESISTITSSDITAIETSFIISNSIQTLEITTGNSLEELHQNIIPEEKKGIQGLNTMLPLTVSQVISNESENILNASEIPKSKMANPNLEGREIVESFETVTLNSTTDFEKPVLPDRIKGKEYIESLSLAVNMESICNESEMNISATEQPSEKNATSEIYGHEVVEIFETIPLHNFNQIQPKLAEEQTSVPQIDTLNTALISETIYNELEDDLKETRIPKSSIAHSQLLGIETTEITEVVTASGVDKLKEYNTPISQEALLDLGEITPICISEVVPNELESVISIDKIATASATEILKRQEVLETTEVIAVTNVQELPDAVVPETQISEEKPDIRSPLMTLEIQVNENSKAMKMNKIPEEISADVNVTTNDVAQCFEVVPMTHIQDYKLSEILEKQHGTPKLDTLSHLYVSQMIPTDTEINILNKNLPNEKFANSSIVSQEIPEISEIIALTNTEDLKGDLPDKQQGTQQIDTHTSLIICATTVNEQEKYLQSTEIPKQESANINLGNYTSKQVMEVITSTDTEDLSISKLSEIQLIDTSIQELLPITISETLLNEKEKLLPDSKPLHKRIVDINFEGQQVAETTHITTESSTKLLPENEIPEQQKATQNLNLLQPLTQTETLINQEEISLKDVEIPSQKIASVSIRGDEIAEITEIVPVSNVEVLTESLIKKSEIEKIEESTVQKPLKSTSVIEITCAEKEKSINIEKIDKVYHADITLDGQRAVQILETIPSISTKMIKSEALPECNIEFDQIPFESIQTDQIIIQESEKYFDIESPSSTAQAQITYKTSEGFETSEIFETQDKPAEIKTTLDKQVTAGIEITKTHVAVNTNTLSESSITEFTLNQPTSKTAKNIKDIQHSITVSEHNAGEIETNISEYPLPFPKKAEIILEVDRFKLAETTEASVQQHKITKTQIKQKHPMKQQFSTESDSEITEEYTTKFRRGSNEDNTAIKTKKTIIKKKKTNNEGVIIIEEEIDNVKSTLPSIPKKQFMQIEEVTGISDIEEITPTIIQEKEDTSENEYETRAKSTETEKLIITEEVTSKTHSPKIKVNSKETTKNRVIERKGPKQTVTEIVTVEEEGKTPVIIEKVLPEEEIVTEETTKPLTDTESVKPEEIEKVTETVSVKEEVTPPGKDKKTTKKRIIKRKGRKQSVTEIVTVEEEGKAPKTTILEQPEEEVISDETIEVFPAIKYEKPLESVETREQVTVTEEITHEGKPKKTTKKRVIKRRGSKQTVSETVTVEEEGKTPVIIEKVLPEEEIVTEETTNIPEEEIVSAEIITPITVGEIPKTFDVQNVADGRIQEYDSTKVKKPRTSKKKSSTEASINPDYIPAVLDCLPANTHRIPKSQKGQLDQPSRMADLKPIKIERKSVLPTKVTITQPSDLPQFPGLKLKKVVVPKRRESKSIKIPKIRLKSRIVFISDWPTPLQIPILTILEENPLQSGILSRNIDEAEKILKKKYKKKKLPGKDIIDLEELDKEFDDLKKKPLEKVDDLMPYEKRKKTPKDQPSEEDKKLKLGKGKIPKDDSVPEDIHLKKVPEKKEISVDKKEKKPKLIDEPMDVDKEKEDKPETTIQPLDFKPSDVDNVDLEKYEPEEKEKPTDESPERPREKYKRPDKKKKDQEIDHIPILKGEPKPKKLEDDTDVKFRVPVQDKPDEIPEEILLKPWTKEKPKDEDNTDIDTNMQLKPFEPIHHGEKDETKKSLKKKRKPVIKKSSIDETPDTQKGEYMESLNANTSIPLPNEYEIPESCEKVIDQITAIQNISPDGENVITTKRKVTKQKGKKQIVTETVTIEEQGKSPISIVEKYPEELITYETYPLLNIKHKVPKLIEEITEIVTVIEELSPEGKKKKTTKKRVTKRKGNKQSIINEVVTVEEEGITPLIIGNIPQEETIISETTTLIPAIPYERPDVTTELVEQITVINEQPVIETVKIEEVGKQPIIFINEVPQVDIDFDEETGLLAEVENDKPIEKEKVTEQITVAQEITPEDNHD</sequence>
<feature type="compositionally biased region" description="Basic and acidic residues" evidence="1">
    <location>
        <begin position="3487"/>
        <end position="3526"/>
    </location>
</feature>
<feature type="compositionally biased region" description="Basic residues" evidence="1">
    <location>
        <begin position="3088"/>
        <end position="3101"/>
    </location>
</feature>
<dbReference type="RefSeq" id="XP_011496106.1">
    <property type="nucleotide sequence ID" value="XM_011497804.1"/>
</dbReference>
<dbReference type="KEGG" id="csol:105360803"/>
<feature type="region of interest" description="Disordered" evidence="1">
    <location>
        <begin position="3080"/>
        <end position="3101"/>
    </location>
</feature>
<feature type="compositionally biased region" description="Basic residues" evidence="1">
    <location>
        <begin position="3007"/>
        <end position="3017"/>
    </location>
</feature>
<feature type="compositionally biased region" description="Basic and acidic residues" evidence="1">
    <location>
        <begin position="2997"/>
        <end position="3006"/>
    </location>
</feature>
<evidence type="ECO:0000313" key="2">
    <source>
        <dbReference type="Proteomes" id="UP000695007"/>
    </source>
</evidence>
<feature type="region of interest" description="Disordered" evidence="1">
    <location>
        <begin position="2780"/>
        <end position="2807"/>
    </location>
</feature>
<evidence type="ECO:0000256" key="1">
    <source>
        <dbReference type="SAM" id="MobiDB-lite"/>
    </source>
</evidence>
<feature type="compositionally biased region" description="Basic and acidic residues" evidence="1">
    <location>
        <begin position="3559"/>
        <end position="3571"/>
    </location>
</feature>
<dbReference type="Proteomes" id="UP000695007">
    <property type="component" value="Unplaced"/>
</dbReference>
<feature type="compositionally biased region" description="Basic residues" evidence="1">
    <location>
        <begin position="3572"/>
        <end position="3581"/>
    </location>
</feature>
<dbReference type="GeneID" id="105360803"/>
<feature type="region of interest" description="Disordered" evidence="1">
    <location>
        <begin position="2997"/>
        <end position="3017"/>
    </location>
</feature>
<feature type="compositionally biased region" description="Basic and acidic residues" evidence="1">
    <location>
        <begin position="3392"/>
        <end position="3440"/>
    </location>
</feature>
<name>A0AAJ6YDK8_9HYME</name>
<feature type="region of interest" description="Disordered" evidence="1">
    <location>
        <begin position="3363"/>
        <end position="3596"/>
    </location>
</feature>
<evidence type="ECO:0000313" key="3">
    <source>
        <dbReference type="RefSeq" id="XP_011496106.1"/>
    </source>
</evidence>
<accession>A0AAJ6YDK8</accession>
<gene>
    <name evidence="3" type="primary">LOC105360803</name>
</gene>